<protein>
    <submittedName>
        <fullName evidence="8">Cbb3-type cytochrome c oxidase subunit III</fullName>
    </submittedName>
</protein>
<accession>A0A2N3UBZ2</accession>
<dbReference type="Gene3D" id="1.10.760.10">
    <property type="entry name" value="Cytochrome c-like domain"/>
    <property type="match status" value="1"/>
</dbReference>
<evidence type="ECO:0000256" key="6">
    <source>
        <dbReference type="SAM" id="SignalP"/>
    </source>
</evidence>
<reference evidence="8 9" key="1">
    <citation type="submission" date="2017-12" db="EMBL/GenBank/DDBJ databases">
        <title>Genomic Encyclopedia of Type Strains, Phase III (KMG-III): the genomes of soil and plant-associated and newly described type strains.</title>
        <authorList>
            <person name="Whitman W."/>
        </authorList>
    </citation>
    <scope>NUCLEOTIDE SEQUENCE [LARGE SCALE GENOMIC DNA]</scope>
    <source>
        <strain evidence="8 9">LP43</strain>
    </source>
</reference>
<evidence type="ECO:0000259" key="7">
    <source>
        <dbReference type="PROSITE" id="PS51007"/>
    </source>
</evidence>
<dbReference type="AlphaFoldDB" id="A0A2N3UBZ2"/>
<feature type="signal peptide" evidence="6">
    <location>
        <begin position="1"/>
        <end position="21"/>
    </location>
</feature>
<dbReference type="PROSITE" id="PS51007">
    <property type="entry name" value="CYTC"/>
    <property type="match status" value="1"/>
</dbReference>
<feature type="domain" description="Cytochrome c" evidence="7">
    <location>
        <begin position="47"/>
        <end position="132"/>
    </location>
</feature>
<feature type="compositionally biased region" description="Basic and acidic residues" evidence="5">
    <location>
        <begin position="63"/>
        <end position="72"/>
    </location>
</feature>
<dbReference type="Pfam" id="PF13442">
    <property type="entry name" value="Cytochrome_CBB3"/>
    <property type="match status" value="1"/>
</dbReference>
<keyword evidence="6" id="KW-0732">Signal</keyword>
<feature type="chain" id="PRO_5014814107" evidence="6">
    <location>
        <begin position="22"/>
        <end position="132"/>
    </location>
</feature>
<sequence>MKNSILLLGLATLFITLVAFAPAQKSKPWPVPEKFEKMKNPVAADEASLKAGKSLYTKHCESCHGKKGKGDGSKSAQLDTDPGNFPKDLPGQSDGALYYKIVEGRDDMPSFKKKIPDAEDNWHIVNYMRTFK</sequence>
<organism evidence="8 9">
    <name type="scientific">Pontibacter ramchanderi</name>
    <dbReference type="NCBI Taxonomy" id="1179743"/>
    <lineage>
        <taxon>Bacteria</taxon>
        <taxon>Pseudomonadati</taxon>
        <taxon>Bacteroidota</taxon>
        <taxon>Cytophagia</taxon>
        <taxon>Cytophagales</taxon>
        <taxon>Hymenobacteraceae</taxon>
        <taxon>Pontibacter</taxon>
    </lineage>
</organism>
<evidence type="ECO:0000256" key="1">
    <source>
        <dbReference type="ARBA" id="ARBA00022617"/>
    </source>
</evidence>
<dbReference type="OrthoDB" id="9794322at2"/>
<keyword evidence="1 4" id="KW-0349">Heme</keyword>
<name>A0A2N3UBZ2_9BACT</name>
<dbReference type="EMBL" id="PJMU01000002">
    <property type="protein sequence ID" value="PKV66876.1"/>
    <property type="molecule type" value="Genomic_DNA"/>
</dbReference>
<proteinExistence type="predicted"/>
<evidence type="ECO:0000256" key="5">
    <source>
        <dbReference type="SAM" id="MobiDB-lite"/>
    </source>
</evidence>
<feature type="region of interest" description="Disordered" evidence="5">
    <location>
        <begin position="63"/>
        <end position="93"/>
    </location>
</feature>
<dbReference type="GO" id="GO:0046872">
    <property type="term" value="F:metal ion binding"/>
    <property type="evidence" value="ECO:0007669"/>
    <property type="project" value="UniProtKB-KW"/>
</dbReference>
<dbReference type="Proteomes" id="UP000233782">
    <property type="component" value="Unassembled WGS sequence"/>
</dbReference>
<evidence type="ECO:0000256" key="4">
    <source>
        <dbReference type="PROSITE-ProRule" id="PRU00433"/>
    </source>
</evidence>
<dbReference type="GO" id="GO:0009055">
    <property type="term" value="F:electron transfer activity"/>
    <property type="evidence" value="ECO:0007669"/>
    <property type="project" value="InterPro"/>
</dbReference>
<dbReference type="InterPro" id="IPR036909">
    <property type="entry name" value="Cyt_c-like_dom_sf"/>
</dbReference>
<keyword evidence="2 4" id="KW-0479">Metal-binding</keyword>
<evidence type="ECO:0000313" key="8">
    <source>
        <dbReference type="EMBL" id="PKV66876.1"/>
    </source>
</evidence>
<keyword evidence="3 4" id="KW-0408">Iron</keyword>
<gene>
    <name evidence="8" type="ORF">BD749_2011</name>
</gene>
<keyword evidence="9" id="KW-1185">Reference proteome</keyword>
<dbReference type="SUPFAM" id="SSF46626">
    <property type="entry name" value="Cytochrome c"/>
    <property type="match status" value="1"/>
</dbReference>
<comment type="caution">
    <text evidence="8">The sequence shown here is derived from an EMBL/GenBank/DDBJ whole genome shotgun (WGS) entry which is preliminary data.</text>
</comment>
<evidence type="ECO:0000313" key="9">
    <source>
        <dbReference type="Proteomes" id="UP000233782"/>
    </source>
</evidence>
<dbReference type="InterPro" id="IPR009056">
    <property type="entry name" value="Cyt_c-like_dom"/>
</dbReference>
<dbReference type="GO" id="GO:0020037">
    <property type="term" value="F:heme binding"/>
    <property type="evidence" value="ECO:0007669"/>
    <property type="project" value="InterPro"/>
</dbReference>
<evidence type="ECO:0000256" key="2">
    <source>
        <dbReference type="ARBA" id="ARBA00022723"/>
    </source>
</evidence>
<dbReference type="RefSeq" id="WP_101444191.1">
    <property type="nucleotide sequence ID" value="NZ_PJMU01000002.1"/>
</dbReference>
<evidence type="ECO:0000256" key="3">
    <source>
        <dbReference type="ARBA" id="ARBA00023004"/>
    </source>
</evidence>